<keyword evidence="2" id="KW-1185">Reference proteome</keyword>
<dbReference type="Proteomes" id="UP001604277">
    <property type="component" value="Unassembled WGS sequence"/>
</dbReference>
<proteinExistence type="predicted"/>
<dbReference type="EMBL" id="JBFOLJ010000008">
    <property type="protein sequence ID" value="KAL2516552.1"/>
    <property type="molecule type" value="Genomic_DNA"/>
</dbReference>
<name>A0ABD1TUZ0_9LAMI</name>
<comment type="caution">
    <text evidence="1">The sequence shown here is derived from an EMBL/GenBank/DDBJ whole genome shotgun (WGS) entry which is preliminary data.</text>
</comment>
<evidence type="ECO:0000313" key="2">
    <source>
        <dbReference type="Proteomes" id="UP001604277"/>
    </source>
</evidence>
<gene>
    <name evidence="1" type="ORF">Fot_30523</name>
</gene>
<accession>A0ABD1TUZ0</accession>
<dbReference type="AlphaFoldDB" id="A0ABD1TUZ0"/>
<reference evidence="2" key="1">
    <citation type="submission" date="2024-07" db="EMBL/GenBank/DDBJ databases">
        <title>Two chromosome-level genome assemblies of Korean endemic species Abeliophyllum distichum and Forsythia ovata (Oleaceae).</title>
        <authorList>
            <person name="Jang H."/>
        </authorList>
    </citation>
    <scope>NUCLEOTIDE SEQUENCE [LARGE SCALE GENOMIC DNA]</scope>
</reference>
<evidence type="ECO:0000313" key="1">
    <source>
        <dbReference type="EMBL" id="KAL2516552.1"/>
    </source>
</evidence>
<organism evidence="1 2">
    <name type="scientific">Forsythia ovata</name>
    <dbReference type="NCBI Taxonomy" id="205694"/>
    <lineage>
        <taxon>Eukaryota</taxon>
        <taxon>Viridiplantae</taxon>
        <taxon>Streptophyta</taxon>
        <taxon>Embryophyta</taxon>
        <taxon>Tracheophyta</taxon>
        <taxon>Spermatophyta</taxon>
        <taxon>Magnoliopsida</taxon>
        <taxon>eudicotyledons</taxon>
        <taxon>Gunneridae</taxon>
        <taxon>Pentapetalae</taxon>
        <taxon>asterids</taxon>
        <taxon>lamiids</taxon>
        <taxon>Lamiales</taxon>
        <taxon>Oleaceae</taxon>
        <taxon>Forsythieae</taxon>
        <taxon>Forsythia</taxon>
    </lineage>
</organism>
<protein>
    <submittedName>
        <fullName evidence="1">Uncharacterized protein</fullName>
    </submittedName>
</protein>
<sequence length="222" mass="24495">MVTCPSFVTGYIDFGLLLLESLNSRPLPPLTVPAPISAPISGQLLTGDPLSSSPTTFLASHRRKSTPFEPQTTLLLLNARPLPPFDSHHFSSHFRSSSDRRLTELLANDFWTAHCPRSFHPATAPARGIENPNWPESGAQFLGRGQWPDGTNEGFQSAVIRFANEVRAGEKQEISFARSSVSRRSEDGRKWELKWCESNGGSGRALRRSRVVSGSNGVDLRR</sequence>